<comment type="similarity">
    <text evidence="2">Belongs to the TCTP family.</text>
</comment>
<dbReference type="PROSITE" id="PS01002">
    <property type="entry name" value="TCTP_1"/>
    <property type="match status" value="1"/>
</dbReference>
<dbReference type="FunFam" id="2.170.150.10:FF:000002">
    <property type="entry name" value="Translationally-controlled tumor protein homolog"/>
    <property type="match status" value="1"/>
</dbReference>
<dbReference type="Gene3D" id="2.170.150.10">
    <property type="entry name" value="Metal Binding Protein, Guanine Nucleotide Exchange Factor, Chain A"/>
    <property type="match status" value="1"/>
</dbReference>
<dbReference type="STRING" id="62062.ENSHHUP00000065769"/>
<reference evidence="5" key="1">
    <citation type="submission" date="2018-06" db="EMBL/GenBank/DDBJ databases">
        <title>Genome assembly of Danube salmon.</title>
        <authorList>
            <person name="Macqueen D.J."/>
            <person name="Gundappa M.K."/>
        </authorList>
    </citation>
    <scope>NUCLEOTIDE SEQUENCE [LARGE SCALE GENOMIC DNA]</scope>
</reference>
<dbReference type="PANTHER" id="PTHR11991">
    <property type="entry name" value="TRANSLATIONALLY CONTROLLED TUMOR PROTEIN-RELATED"/>
    <property type="match status" value="1"/>
</dbReference>
<dbReference type="PROSITE" id="PS01003">
    <property type="entry name" value="TCTP_2"/>
    <property type="match status" value="1"/>
</dbReference>
<dbReference type="InterPro" id="IPR018105">
    <property type="entry name" value="Translational_control_tumour_p"/>
</dbReference>
<dbReference type="InterPro" id="IPR011323">
    <property type="entry name" value="Mss4/transl-control_tumour"/>
</dbReference>
<dbReference type="GO" id="GO:0005509">
    <property type="term" value="F:calcium ion binding"/>
    <property type="evidence" value="ECO:0007669"/>
    <property type="project" value="TreeGrafter"/>
</dbReference>
<dbReference type="PANTHER" id="PTHR11991:SF0">
    <property type="entry name" value="TRANSLATIONALLY-CONTROLLED TUMOR PROTEIN"/>
    <property type="match status" value="1"/>
</dbReference>
<dbReference type="InterPro" id="IPR011057">
    <property type="entry name" value="Mss4-like_sf"/>
</dbReference>
<dbReference type="GO" id="GO:0005737">
    <property type="term" value="C:cytoplasm"/>
    <property type="evidence" value="ECO:0007669"/>
    <property type="project" value="TreeGrafter"/>
</dbReference>
<dbReference type="PRINTS" id="PR01653">
    <property type="entry name" value="TCTPROTEIN"/>
</dbReference>
<protein>
    <recommendedName>
        <fullName evidence="1">Translationally-controlled tumor protein homolog</fullName>
    </recommendedName>
</protein>
<reference evidence="4" key="3">
    <citation type="submission" date="2025-09" db="UniProtKB">
        <authorList>
            <consortium name="Ensembl"/>
        </authorList>
    </citation>
    <scope>IDENTIFICATION</scope>
</reference>
<dbReference type="Pfam" id="PF00838">
    <property type="entry name" value="TCTP"/>
    <property type="match status" value="1"/>
</dbReference>
<dbReference type="InterPro" id="IPR034737">
    <property type="entry name" value="TCTP"/>
</dbReference>
<evidence type="ECO:0000256" key="2">
    <source>
        <dbReference type="PROSITE-ProRule" id="PRU01133"/>
    </source>
</evidence>
<reference evidence="4" key="2">
    <citation type="submission" date="2025-08" db="UniProtKB">
        <authorList>
            <consortium name="Ensembl"/>
        </authorList>
    </citation>
    <scope>IDENTIFICATION</scope>
</reference>
<proteinExistence type="inferred from homology"/>
<dbReference type="Proteomes" id="UP000314982">
    <property type="component" value="Unassembled WGS sequence"/>
</dbReference>
<accession>A0A4W5PZY6</accession>
<evidence type="ECO:0000256" key="1">
    <source>
        <dbReference type="ARBA" id="ARBA00014759"/>
    </source>
</evidence>
<feature type="domain" description="TCTP" evidence="3">
    <location>
        <begin position="1"/>
        <end position="172"/>
    </location>
</feature>
<dbReference type="Ensembl" id="ENSHHUT00000067997.1">
    <property type="protein sequence ID" value="ENSHHUP00000065769.1"/>
    <property type="gene ID" value="ENSHHUG00000038816.1"/>
</dbReference>
<name>A0A4W5PZY6_9TELE</name>
<dbReference type="AlphaFoldDB" id="A0A4W5PZY6"/>
<evidence type="ECO:0000313" key="5">
    <source>
        <dbReference type="Proteomes" id="UP000314982"/>
    </source>
</evidence>
<organism evidence="4 5">
    <name type="scientific">Hucho hucho</name>
    <name type="common">huchen</name>
    <dbReference type="NCBI Taxonomy" id="62062"/>
    <lineage>
        <taxon>Eukaryota</taxon>
        <taxon>Metazoa</taxon>
        <taxon>Chordata</taxon>
        <taxon>Craniata</taxon>
        <taxon>Vertebrata</taxon>
        <taxon>Euteleostomi</taxon>
        <taxon>Actinopterygii</taxon>
        <taxon>Neopterygii</taxon>
        <taxon>Teleostei</taxon>
        <taxon>Protacanthopterygii</taxon>
        <taxon>Salmoniformes</taxon>
        <taxon>Salmonidae</taxon>
        <taxon>Salmoninae</taxon>
        <taxon>Hucho</taxon>
    </lineage>
</organism>
<dbReference type="SUPFAM" id="SSF51316">
    <property type="entry name" value="Mss4-like"/>
    <property type="match status" value="1"/>
</dbReference>
<sequence>MIIYKDIITGDELFTEVYKITEVCDGMLYEVQGKLTSRSEDVDGALIGANASAEGGDEGSEASTVSGVDIVLNSKLQETSAYNKKAYQSYIKGYMKAVKAKLEEQDSKRVQAFMAGAPAAVKMILGNLDKYQFFTGESMNCDGAIGLLDYREDGVTPFFFYFFFAPTFSHLFSTSPNLAPGGGGTPGPISKLMVVGQDPPRMDGWNHARSAAVCVVTSIRCPATLRSHLALSHNCKGPH</sequence>
<evidence type="ECO:0000259" key="3">
    <source>
        <dbReference type="PROSITE" id="PS51797"/>
    </source>
</evidence>
<dbReference type="GeneTree" id="ENSGT00390000006051"/>
<dbReference type="PROSITE" id="PS51797">
    <property type="entry name" value="TCTP_3"/>
    <property type="match status" value="1"/>
</dbReference>
<evidence type="ECO:0000313" key="4">
    <source>
        <dbReference type="Ensembl" id="ENSHHUP00000065769.1"/>
    </source>
</evidence>
<keyword evidence="5" id="KW-1185">Reference proteome</keyword>
<dbReference type="InterPro" id="IPR018103">
    <property type="entry name" value="Translation_control_tumour_CS"/>
</dbReference>